<dbReference type="PANTHER" id="PTHR30126:SF39">
    <property type="entry name" value="HTH-TYPE TRANSCRIPTIONAL REGULATOR CYSL"/>
    <property type="match status" value="1"/>
</dbReference>
<dbReference type="SUPFAM" id="SSF53850">
    <property type="entry name" value="Periplasmic binding protein-like II"/>
    <property type="match status" value="1"/>
</dbReference>
<evidence type="ECO:0000256" key="4">
    <source>
        <dbReference type="ARBA" id="ARBA00023163"/>
    </source>
</evidence>
<comment type="similarity">
    <text evidence="1">Belongs to the LysR transcriptional regulatory family.</text>
</comment>
<evidence type="ECO:0000256" key="3">
    <source>
        <dbReference type="ARBA" id="ARBA00023125"/>
    </source>
</evidence>
<dbReference type="Proteomes" id="UP000886741">
    <property type="component" value="Unassembled WGS sequence"/>
</dbReference>
<dbReference type="InterPro" id="IPR000847">
    <property type="entry name" value="LysR_HTH_N"/>
</dbReference>
<organism evidence="6 7">
    <name type="scientific">Candidatus Avoscillospira avistercoris</name>
    <dbReference type="NCBI Taxonomy" id="2840707"/>
    <lineage>
        <taxon>Bacteria</taxon>
        <taxon>Bacillati</taxon>
        <taxon>Bacillota</taxon>
        <taxon>Clostridia</taxon>
        <taxon>Eubacteriales</taxon>
        <taxon>Oscillospiraceae</taxon>
        <taxon>Oscillospiraceae incertae sedis</taxon>
        <taxon>Candidatus Avoscillospira</taxon>
    </lineage>
</organism>
<keyword evidence="3" id="KW-0238">DNA-binding</keyword>
<dbReference type="PRINTS" id="PR00039">
    <property type="entry name" value="HTHLYSR"/>
</dbReference>
<keyword evidence="2" id="KW-0805">Transcription regulation</keyword>
<dbReference type="Gene3D" id="1.10.10.10">
    <property type="entry name" value="Winged helix-like DNA-binding domain superfamily/Winged helix DNA-binding domain"/>
    <property type="match status" value="1"/>
</dbReference>
<dbReference type="EMBL" id="DVJJ01000120">
    <property type="protein sequence ID" value="HIS65326.1"/>
    <property type="molecule type" value="Genomic_DNA"/>
</dbReference>
<dbReference type="SUPFAM" id="SSF46785">
    <property type="entry name" value="Winged helix' DNA-binding domain"/>
    <property type="match status" value="1"/>
</dbReference>
<protein>
    <submittedName>
        <fullName evidence="6">LysR family transcriptional regulator</fullName>
    </submittedName>
</protein>
<dbReference type="Gene3D" id="3.40.190.290">
    <property type="match status" value="1"/>
</dbReference>
<dbReference type="InterPro" id="IPR005119">
    <property type="entry name" value="LysR_subst-bd"/>
</dbReference>
<keyword evidence="4" id="KW-0804">Transcription</keyword>
<dbReference type="GO" id="GO:0003700">
    <property type="term" value="F:DNA-binding transcription factor activity"/>
    <property type="evidence" value="ECO:0007669"/>
    <property type="project" value="InterPro"/>
</dbReference>
<dbReference type="FunFam" id="1.10.10.10:FF:000001">
    <property type="entry name" value="LysR family transcriptional regulator"/>
    <property type="match status" value="1"/>
</dbReference>
<comment type="caution">
    <text evidence="6">The sequence shown here is derived from an EMBL/GenBank/DDBJ whole genome shotgun (WGS) entry which is preliminary data.</text>
</comment>
<evidence type="ECO:0000256" key="1">
    <source>
        <dbReference type="ARBA" id="ARBA00009437"/>
    </source>
</evidence>
<reference evidence="6" key="1">
    <citation type="submission" date="2020-10" db="EMBL/GenBank/DDBJ databases">
        <authorList>
            <person name="Gilroy R."/>
        </authorList>
    </citation>
    <scope>NUCLEOTIDE SEQUENCE</scope>
    <source>
        <strain evidence="6">ChiBcec16-1751</strain>
    </source>
</reference>
<dbReference type="Pfam" id="PF00126">
    <property type="entry name" value="HTH_1"/>
    <property type="match status" value="1"/>
</dbReference>
<reference evidence="6" key="2">
    <citation type="journal article" date="2021" name="PeerJ">
        <title>Extensive microbial diversity within the chicken gut microbiome revealed by metagenomics and culture.</title>
        <authorList>
            <person name="Gilroy R."/>
            <person name="Ravi A."/>
            <person name="Getino M."/>
            <person name="Pursley I."/>
            <person name="Horton D.L."/>
            <person name="Alikhan N.F."/>
            <person name="Baker D."/>
            <person name="Gharbi K."/>
            <person name="Hall N."/>
            <person name="Watson M."/>
            <person name="Adriaenssens E.M."/>
            <person name="Foster-Nyarko E."/>
            <person name="Jarju S."/>
            <person name="Secka A."/>
            <person name="Antonio M."/>
            <person name="Oren A."/>
            <person name="Chaudhuri R.R."/>
            <person name="La Ragione R."/>
            <person name="Hildebrand F."/>
            <person name="Pallen M.J."/>
        </authorList>
    </citation>
    <scope>NUCLEOTIDE SEQUENCE</scope>
    <source>
        <strain evidence="6">ChiBcec16-1751</strain>
    </source>
</reference>
<feature type="domain" description="HTH lysR-type" evidence="5">
    <location>
        <begin position="1"/>
        <end position="58"/>
    </location>
</feature>
<evidence type="ECO:0000313" key="6">
    <source>
        <dbReference type="EMBL" id="HIS65326.1"/>
    </source>
</evidence>
<dbReference type="PROSITE" id="PS50931">
    <property type="entry name" value="HTH_LYSR"/>
    <property type="match status" value="1"/>
</dbReference>
<dbReference type="PANTHER" id="PTHR30126">
    <property type="entry name" value="HTH-TYPE TRANSCRIPTIONAL REGULATOR"/>
    <property type="match status" value="1"/>
</dbReference>
<gene>
    <name evidence="6" type="ORF">IAA83_08155</name>
</gene>
<proteinExistence type="inferred from homology"/>
<accession>A0A9D1FBM2</accession>
<dbReference type="InterPro" id="IPR036388">
    <property type="entry name" value="WH-like_DNA-bd_sf"/>
</dbReference>
<evidence type="ECO:0000256" key="2">
    <source>
        <dbReference type="ARBA" id="ARBA00023015"/>
    </source>
</evidence>
<dbReference type="InterPro" id="IPR036390">
    <property type="entry name" value="WH_DNA-bd_sf"/>
</dbReference>
<sequence length="287" mass="31768">MTLRSLEVFLAVVEGGSMRAAAERLYISQPSVSGVVADLEDEYGVRLFERLGKKLCITQEGEQLAGYARRMLSLNEEIGRQMHCVGNRTPLRIGASVTVASSIMAELAGRVQGPSPYVCVANTGIIEQKILRNELDVGIVEGHIKSDDLLVTPMMPDRLVLVCRPDHWCSGRESVHLRELESERLILREPESGTRQVLDLEFQRAGVSMQVGWECTNSQAILDAVAAGLGVALMSPRLLCKGMNLVTIPVSDGPVERWFSLVIHKDKYVGPPLRAFLELCKEYKEHK</sequence>
<dbReference type="AlphaFoldDB" id="A0A9D1FBM2"/>
<evidence type="ECO:0000259" key="5">
    <source>
        <dbReference type="PROSITE" id="PS50931"/>
    </source>
</evidence>
<dbReference type="GO" id="GO:0000976">
    <property type="term" value="F:transcription cis-regulatory region binding"/>
    <property type="evidence" value="ECO:0007669"/>
    <property type="project" value="TreeGrafter"/>
</dbReference>
<name>A0A9D1FBM2_9FIRM</name>
<dbReference type="Pfam" id="PF03466">
    <property type="entry name" value="LysR_substrate"/>
    <property type="match status" value="1"/>
</dbReference>
<evidence type="ECO:0000313" key="7">
    <source>
        <dbReference type="Proteomes" id="UP000886741"/>
    </source>
</evidence>